<dbReference type="InterPro" id="IPR036250">
    <property type="entry name" value="AcylCo_DH-like_C"/>
</dbReference>
<keyword evidence="15" id="KW-1185">Reference proteome</keyword>
<dbReference type="GO" id="GO:0050660">
    <property type="term" value="F:flavin adenine dinucleotide binding"/>
    <property type="evidence" value="ECO:0007669"/>
    <property type="project" value="InterPro"/>
</dbReference>
<dbReference type="InterPro" id="IPR002575">
    <property type="entry name" value="Aminoglycoside_PTrfase"/>
</dbReference>
<dbReference type="InterPro" id="IPR050741">
    <property type="entry name" value="Acyl-CoA_dehydrogenase"/>
</dbReference>
<comment type="caution">
    <text evidence="14">The sequence shown here is derived from an EMBL/GenBank/DDBJ whole genome shotgun (WGS) entry which is preliminary data.</text>
</comment>
<evidence type="ECO:0000256" key="3">
    <source>
        <dbReference type="ARBA" id="ARBA00009347"/>
    </source>
</evidence>
<dbReference type="Gene3D" id="2.40.110.10">
    <property type="entry name" value="Butyryl-CoA Dehydrogenase, subunit A, domain 2"/>
    <property type="match status" value="1"/>
</dbReference>
<dbReference type="GO" id="GO:0003995">
    <property type="term" value="F:acyl-CoA dehydrogenase activity"/>
    <property type="evidence" value="ECO:0007669"/>
    <property type="project" value="TreeGrafter"/>
</dbReference>
<organism evidence="14 15">
    <name type="scientific">Chlorella vulgaris</name>
    <name type="common">Green alga</name>
    <dbReference type="NCBI Taxonomy" id="3077"/>
    <lineage>
        <taxon>Eukaryota</taxon>
        <taxon>Viridiplantae</taxon>
        <taxon>Chlorophyta</taxon>
        <taxon>core chlorophytes</taxon>
        <taxon>Trebouxiophyceae</taxon>
        <taxon>Chlorellales</taxon>
        <taxon>Chlorellaceae</taxon>
        <taxon>Chlorella clade</taxon>
        <taxon>Chlorella</taxon>
    </lineage>
</organism>
<comment type="cofactor">
    <cofactor evidence="1">
        <name>FAD</name>
        <dbReference type="ChEBI" id="CHEBI:57692"/>
    </cofactor>
</comment>
<evidence type="ECO:0000256" key="9">
    <source>
        <dbReference type="ARBA" id="ARBA00023140"/>
    </source>
</evidence>
<dbReference type="InterPro" id="IPR009100">
    <property type="entry name" value="AcylCoA_DH/oxidase_NM_dom_sf"/>
</dbReference>
<keyword evidence="4" id="KW-0285">Flavoprotein</keyword>
<dbReference type="EMBL" id="SIDB01000007">
    <property type="protein sequence ID" value="KAI3430366.1"/>
    <property type="molecule type" value="Genomic_DNA"/>
</dbReference>
<reference evidence="14" key="2">
    <citation type="submission" date="2020-11" db="EMBL/GenBank/DDBJ databases">
        <authorList>
            <person name="Cecchin M."/>
            <person name="Marcolungo L."/>
            <person name="Rossato M."/>
            <person name="Girolomoni L."/>
            <person name="Cosentino E."/>
            <person name="Cuine S."/>
            <person name="Li-Beisson Y."/>
            <person name="Delledonne M."/>
            <person name="Ballottari M."/>
        </authorList>
    </citation>
    <scope>NUCLEOTIDE SEQUENCE</scope>
    <source>
        <strain evidence="14">211/11P</strain>
        <tissue evidence="14">Whole cell</tissue>
    </source>
</reference>
<feature type="domain" description="Acyl-CoA dehydrogenase/oxidase C-terminal" evidence="11">
    <location>
        <begin position="670"/>
        <end position="818"/>
    </location>
</feature>
<evidence type="ECO:0000256" key="10">
    <source>
        <dbReference type="SAM" id="MobiDB-lite"/>
    </source>
</evidence>
<dbReference type="AlphaFoldDB" id="A0A9D4TNC7"/>
<dbReference type="InterPro" id="IPR011009">
    <property type="entry name" value="Kinase-like_dom_sf"/>
</dbReference>
<evidence type="ECO:0000256" key="5">
    <source>
        <dbReference type="ARBA" id="ARBA00022827"/>
    </source>
</evidence>
<evidence type="ECO:0000256" key="4">
    <source>
        <dbReference type="ARBA" id="ARBA00022630"/>
    </source>
</evidence>
<dbReference type="Gene3D" id="3.30.200.20">
    <property type="entry name" value="Phosphorylase Kinase, domain 1"/>
    <property type="match status" value="1"/>
</dbReference>
<keyword evidence="8" id="KW-0443">Lipid metabolism</keyword>
<dbReference type="OrthoDB" id="434771at2759"/>
<evidence type="ECO:0000256" key="2">
    <source>
        <dbReference type="ARBA" id="ARBA00004275"/>
    </source>
</evidence>
<keyword evidence="5" id="KW-0274">FAD</keyword>
<dbReference type="GO" id="GO:0033539">
    <property type="term" value="P:fatty acid beta-oxidation using acyl-CoA dehydrogenase"/>
    <property type="evidence" value="ECO:0007669"/>
    <property type="project" value="TreeGrafter"/>
</dbReference>
<protein>
    <recommendedName>
        <fullName evidence="16">Acyl-CoA dehydrogenase</fullName>
    </recommendedName>
</protein>
<evidence type="ECO:0000256" key="1">
    <source>
        <dbReference type="ARBA" id="ARBA00001974"/>
    </source>
</evidence>
<evidence type="ECO:0000259" key="11">
    <source>
        <dbReference type="Pfam" id="PF00441"/>
    </source>
</evidence>
<evidence type="ECO:0008006" key="16">
    <source>
        <dbReference type="Google" id="ProtNLM"/>
    </source>
</evidence>
<accession>A0A9D4TNC7</accession>
<dbReference type="SUPFAM" id="SSF56645">
    <property type="entry name" value="Acyl-CoA dehydrogenase NM domain-like"/>
    <property type="match status" value="1"/>
</dbReference>
<dbReference type="CDD" id="cd05154">
    <property type="entry name" value="ACAD10_11_N-like"/>
    <property type="match status" value="1"/>
</dbReference>
<dbReference type="InterPro" id="IPR006091">
    <property type="entry name" value="Acyl-CoA_Oxase/DH_mid-dom"/>
</dbReference>
<dbReference type="SUPFAM" id="SSF56112">
    <property type="entry name" value="Protein kinase-like (PK-like)"/>
    <property type="match status" value="1"/>
</dbReference>
<reference evidence="14" key="1">
    <citation type="journal article" date="2019" name="Plant J.">
        <title>Chlorella vulgaris genome assembly and annotation reveals the molecular basis for metabolic acclimation to high light conditions.</title>
        <authorList>
            <person name="Cecchin M."/>
            <person name="Marcolungo L."/>
            <person name="Rossato M."/>
            <person name="Girolomoni L."/>
            <person name="Cosentino E."/>
            <person name="Cuine S."/>
            <person name="Li-Beisson Y."/>
            <person name="Delledonne M."/>
            <person name="Ballottari M."/>
        </authorList>
    </citation>
    <scope>NUCLEOTIDE SEQUENCE</scope>
    <source>
        <strain evidence="14">211/11P</strain>
    </source>
</reference>
<feature type="domain" description="Acyl-CoA oxidase/dehydrogenase middle" evidence="13">
    <location>
        <begin position="557"/>
        <end position="658"/>
    </location>
</feature>
<keyword evidence="7" id="KW-0560">Oxidoreductase</keyword>
<dbReference type="InterPro" id="IPR037069">
    <property type="entry name" value="AcylCoA_DH/ox_N_sf"/>
</dbReference>
<dbReference type="PANTHER" id="PTHR48083">
    <property type="entry name" value="MEDIUM-CHAIN SPECIFIC ACYL-COA DEHYDROGENASE, MITOCHONDRIAL-RELATED"/>
    <property type="match status" value="1"/>
</dbReference>
<gene>
    <name evidence="14" type="ORF">D9Q98_004961</name>
</gene>
<evidence type="ECO:0000259" key="12">
    <source>
        <dbReference type="Pfam" id="PF01636"/>
    </source>
</evidence>
<evidence type="ECO:0000259" key="13">
    <source>
        <dbReference type="Pfam" id="PF02770"/>
    </source>
</evidence>
<dbReference type="InterPro" id="IPR009075">
    <property type="entry name" value="AcylCo_DH/oxidase_C"/>
</dbReference>
<dbReference type="Pfam" id="PF00441">
    <property type="entry name" value="Acyl-CoA_dh_1"/>
    <property type="match status" value="1"/>
</dbReference>
<name>A0A9D4TNC7_CHLVU</name>
<evidence type="ECO:0000256" key="7">
    <source>
        <dbReference type="ARBA" id="ARBA00023002"/>
    </source>
</evidence>
<dbReference type="InterPro" id="IPR046373">
    <property type="entry name" value="Acyl-CoA_Oxase/DH_mid-dom_sf"/>
</dbReference>
<evidence type="ECO:0000313" key="15">
    <source>
        <dbReference type="Proteomes" id="UP001055712"/>
    </source>
</evidence>
<sequence>MSTFDTSAGGVPQAPAMRIDEAALRRYLAATLPDFPAAVDRLEVFQFSHGQSNPTYLVKAGATNYVLRKKPPGKVLPSAHAVEREYRVLAALQATPVPVPRVLCLCEDPAVLGTPFYVMEHVRGRIFTDPSLPGMPPQQRAAAYQAMAHTLAALHSVTPSEVGLDGYGKAGGYNRRQVWRWGRQYQQSVAAGQAMPEMLQLHKWLEANIPASDSDVAGTRISHGDFRLDNLVYSSTDPSRVLAVLDWELSTLGDPLADLAYNCLPYHLPSSIPTLASLPRPLPPGIPDEQQYIRQYCTAAGLQYPLQAHWSFYMALSIFRLASILAGVGARAAQGNASSSIASQVGSNAVVRSLAQKGLQLAGVPLPARQQPAVAATSTSGGGGGGGQQPPGGSSAAAAAGAVTLGLGPSPRVRQLLQKLHRFMRDHLYPAEPTLNAHAGTDRRWTVHPLQEQLKEEAKAQGLWNLWLPADMAVALQPLVQEACAGPAEMGLLLGPGLTNLEYSHCAEVMGRSVWAPECFNCSAPDTGNMEVLARYGTRDQQRAWLLPLLRGDIRSCFAMTEPNVASSDATNITASIRRQADAYVLNGRKWWASGASDPRCAVCIFMGKTDPTAATHAQQSMVLAPMNAPGITIVRPLPVFGFDDAPHGHSELRFDGVRVPAANMLLGEGRGFEIAQGRLGPGRLHHCMRLIGMGERALELIAQRSDERTAFKQKLWQHQSVRLDIARSRMELDAARLVVLDAAHALDMVGNKAARGKIAAAKAVTPSTVLAILDRAIQVHGAAGVSDVTPLAHMFAGARTLRLADGPDVVHLETIAKLELAGQRRARL</sequence>
<dbReference type="Gene3D" id="3.90.1200.10">
    <property type="match status" value="1"/>
</dbReference>
<dbReference type="GO" id="GO:0005777">
    <property type="term" value="C:peroxisome"/>
    <property type="evidence" value="ECO:0007669"/>
    <property type="project" value="UniProtKB-SubCell"/>
</dbReference>
<feature type="region of interest" description="Disordered" evidence="10">
    <location>
        <begin position="370"/>
        <end position="396"/>
    </location>
</feature>
<evidence type="ECO:0000256" key="8">
    <source>
        <dbReference type="ARBA" id="ARBA00023098"/>
    </source>
</evidence>
<dbReference type="Gene3D" id="1.20.140.10">
    <property type="entry name" value="Butyryl-CoA Dehydrogenase, subunit A, domain 3"/>
    <property type="match status" value="1"/>
</dbReference>
<comment type="subcellular location">
    <subcellularLocation>
        <location evidence="2">Peroxisome</location>
    </subcellularLocation>
</comment>
<dbReference type="Proteomes" id="UP001055712">
    <property type="component" value="Unassembled WGS sequence"/>
</dbReference>
<proteinExistence type="inferred from homology"/>
<evidence type="ECO:0000256" key="6">
    <source>
        <dbReference type="ARBA" id="ARBA00022832"/>
    </source>
</evidence>
<dbReference type="Gene3D" id="1.10.540.10">
    <property type="entry name" value="Acyl-CoA dehydrogenase/oxidase, N-terminal domain"/>
    <property type="match status" value="1"/>
</dbReference>
<keyword evidence="6" id="KW-0276">Fatty acid metabolism</keyword>
<feature type="domain" description="Aminoglycoside phosphotransferase" evidence="12">
    <location>
        <begin position="46"/>
        <end position="263"/>
    </location>
</feature>
<dbReference type="PANTHER" id="PTHR48083:SF13">
    <property type="entry name" value="ACYL-COA DEHYDROGENASE FAMILY MEMBER 11"/>
    <property type="match status" value="1"/>
</dbReference>
<dbReference type="FunFam" id="2.40.110.10:FF:000002">
    <property type="entry name" value="Acyl-CoA dehydrogenase fadE12"/>
    <property type="match status" value="1"/>
</dbReference>
<feature type="compositionally biased region" description="Gly residues" evidence="10">
    <location>
        <begin position="380"/>
        <end position="390"/>
    </location>
</feature>
<dbReference type="Pfam" id="PF01636">
    <property type="entry name" value="APH"/>
    <property type="match status" value="1"/>
</dbReference>
<dbReference type="InterPro" id="IPR041726">
    <property type="entry name" value="ACAD10_11_N"/>
</dbReference>
<comment type="similarity">
    <text evidence="3">Belongs to the acyl-CoA dehydrogenase family.</text>
</comment>
<keyword evidence="9" id="KW-0576">Peroxisome</keyword>
<dbReference type="Pfam" id="PF02770">
    <property type="entry name" value="Acyl-CoA_dh_M"/>
    <property type="match status" value="1"/>
</dbReference>
<dbReference type="SUPFAM" id="SSF47203">
    <property type="entry name" value="Acyl-CoA dehydrogenase C-terminal domain-like"/>
    <property type="match status" value="1"/>
</dbReference>
<evidence type="ECO:0000313" key="14">
    <source>
        <dbReference type="EMBL" id="KAI3430366.1"/>
    </source>
</evidence>